<gene>
    <name evidence="1" type="ORF">LPJ66_010571</name>
</gene>
<evidence type="ECO:0000313" key="1">
    <source>
        <dbReference type="EMBL" id="KAJ1884520.1"/>
    </source>
</evidence>
<keyword evidence="2" id="KW-1185">Reference proteome</keyword>
<sequence length="117" mass="13219">MPICRRLTTRIKRVLSKFKKHDTTSSPNESAPVKSQEYAIRLKDDVSVEQKQALEQALDERIKAADGVFKWSDLIGAFLINIPITKPSGEANETAKLIADLETEFKDAIEYIEELGR</sequence>
<dbReference type="Proteomes" id="UP001150581">
    <property type="component" value="Unassembled WGS sequence"/>
</dbReference>
<dbReference type="EMBL" id="JANBPG010002822">
    <property type="protein sequence ID" value="KAJ1884520.1"/>
    <property type="molecule type" value="Genomic_DNA"/>
</dbReference>
<reference evidence="1" key="1">
    <citation type="submission" date="2022-07" db="EMBL/GenBank/DDBJ databases">
        <title>Phylogenomic reconstructions and comparative analyses of Kickxellomycotina fungi.</title>
        <authorList>
            <person name="Reynolds N.K."/>
            <person name="Stajich J.E."/>
            <person name="Barry K."/>
            <person name="Grigoriev I.V."/>
            <person name="Crous P."/>
            <person name="Smith M.E."/>
        </authorList>
    </citation>
    <scope>NUCLEOTIDE SEQUENCE</scope>
    <source>
        <strain evidence="1">Benny 63K</strain>
    </source>
</reference>
<protein>
    <submittedName>
        <fullName evidence="1">Uncharacterized protein</fullName>
    </submittedName>
</protein>
<feature type="non-terminal residue" evidence="1">
    <location>
        <position position="117"/>
    </location>
</feature>
<name>A0ACC1I0S1_9FUNG</name>
<proteinExistence type="predicted"/>
<organism evidence="1 2">
    <name type="scientific">Kickxella alabastrina</name>
    <dbReference type="NCBI Taxonomy" id="61397"/>
    <lineage>
        <taxon>Eukaryota</taxon>
        <taxon>Fungi</taxon>
        <taxon>Fungi incertae sedis</taxon>
        <taxon>Zoopagomycota</taxon>
        <taxon>Kickxellomycotina</taxon>
        <taxon>Kickxellomycetes</taxon>
        <taxon>Kickxellales</taxon>
        <taxon>Kickxellaceae</taxon>
        <taxon>Kickxella</taxon>
    </lineage>
</organism>
<comment type="caution">
    <text evidence="1">The sequence shown here is derived from an EMBL/GenBank/DDBJ whole genome shotgun (WGS) entry which is preliminary data.</text>
</comment>
<accession>A0ACC1I0S1</accession>
<evidence type="ECO:0000313" key="2">
    <source>
        <dbReference type="Proteomes" id="UP001150581"/>
    </source>
</evidence>